<evidence type="ECO:0000313" key="7">
    <source>
        <dbReference type="EMBL" id="NYE83041.1"/>
    </source>
</evidence>
<keyword evidence="8" id="KW-1185">Reference proteome</keyword>
<reference evidence="7 8" key="1">
    <citation type="submission" date="2020-07" db="EMBL/GenBank/DDBJ databases">
        <title>Genomic Encyclopedia of Type Strains, Phase IV (KMG-V): Genome sequencing to study the core and pangenomes of soil and plant-associated prokaryotes.</title>
        <authorList>
            <person name="Whitman W."/>
        </authorList>
    </citation>
    <scope>NUCLEOTIDE SEQUENCE [LARGE SCALE GENOMIC DNA]</scope>
    <source>
        <strain evidence="7 8">SAS40</strain>
    </source>
</reference>
<name>A0A7Y9LNR0_9BURK</name>
<evidence type="ECO:0000256" key="3">
    <source>
        <dbReference type="ARBA" id="ARBA00022490"/>
    </source>
</evidence>
<dbReference type="AlphaFoldDB" id="A0A7Y9LNR0"/>
<dbReference type="PANTHER" id="PTHR38097:SF2">
    <property type="entry name" value="DNA-BINDING PROTEIN STPA"/>
    <property type="match status" value="1"/>
</dbReference>
<organism evidence="7 8">
    <name type="scientific">Pigmentiphaga litoralis</name>
    <dbReference type="NCBI Taxonomy" id="516702"/>
    <lineage>
        <taxon>Bacteria</taxon>
        <taxon>Pseudomonadati</taxon>
        <taxon>Pseudomonadota</taxon>
        <taxon>Betaproteobacteria</taxon>
        <taxon>Burkholderiales</taxon>
        <taxon>Alcaligenaceae</taxon>
        <taxon>Pigmentiphaga</taxon>
    </lineage>
</organism>
<comment type="subcellular location">
    <subcellularLocation>
        <location evidence="1">Cytoplasm</location>
        <location evidence="1">Nucleoid</location>
    </subcellularLocation>
</comment>
<feature type="domain" description="DNA-binding protein H-NS-like C-terminal" evidence="6">
    <location>
        <begin position="74"/>
        <end position="118"/>
    </location>
</feature>
<dbReference type="GO" id="GO:0003677">
    <property type="term" value="F:DNA binding"/>
    <property type="evidence" value="ECO:0007669"/>
    <property type="project" value="UniProtKB-KW"/>
</dbReference>
<evidence type="ECO:0000256" key="4">
    <source>
        <dbReference type="ARBA" id="ARBA00023125"/>
    </source>
</evidence>
<feature type="region of interest" description="Disordered" evidence="5">
    <location>
        <begin position="57"/>
        <end position="101"/>
    </location>
</feature>
<accession>A0A7Y9LNR0</accession>
<comment type="similarity">
    <text evidence="2">Belongs to the histone-like protein H-NS family.</text>
</comment>
<evidence type="ECO:0000256" key="5">
    <source>
        <dbReference type="SAM" id="MobiDB-lite"/>
    </source>
</evidence>
<dbReference type="Gene3D" id="4.10.430.10">
    <property type="entry name" value="Histone-like protein H-NS, C-terminal domain"/>
    <property type="match status" value="1"/>
</dbReference>
<evidence type="ECO:0000259" key="6">
    <source>
        <dbReference type="SMART" id="SM00528"/>
    </source>
</evidence>
<evidence type="ECO:0000313" key="8">
    <source>
        <dbReference type="Proteomes" id="UP000542125"/>
    </source>
</evidence>
<dbReference type="Proteomes" id="UP000542125">
    <property type="component" value="Unassembled WGS sequence"/>
</dbReference>
<evidence type="ECO:0000256" key="2">
    <source>
        <dbReference type="ARBA" id="ARBA00010610"/>
    </source>
</evidence>
<gene>
    <name evidence="7" type="ORF">FHW18_002312</name>
</gene>
<comment type="caution">
    <text evidence="7">The sequence shown here is derived from an EMBL/GenBank/DDBJ whole genome shotgun (WGS) entry which is preliminary data.</text>
</comment>
<keyword evidence="4 7" id="KW-0238">DNA-binding</keyword>
<dbReference type="InterPro" id="IPR027444">
    <property type="entry name" value="H-NS_C_dom"/>
</dbReference>
<evidence type="ECO:0000256" key="1">
    <source>
        <dbReference type="ARBA" id="ARBA00004453"/>
    </source>
</evidence>
<dbReference type="Pfam" id="PF00816">
    <property type="entry name" value="Histone_HNS"/>
    <property type="match status" value="1"/>
</dbReference>
<dbReference type="SMART" id="SM00528">
    <property type="entry name" value="HNS"/>
    <property type="match status" value="1"/>
</dbReference>
<dbReference type="InterPro" id="IPR037150">
    <property type="entry name" value="H-NS_C_dom_sf"/>
</dbReference>
<protein>
    <submittedName>
        <fullName evidence="7">DNA-binding protein H-NS</fullName>
    </submittedName>
</protein>
<dbReference type="PANTHER" id="PTHR38097">
    <property type="match status" value="1"/>
</dbReference>
<proteinExistence type="inferred from homology"/>
<dbReference type="GO" id="GO:0009295">
    <property type="term" value="C:nucleoid"/>
    <property type="evidence" value="ECO:0007669"/>
    <property type="project" value="UniProtKB-SubCell"/>
</dbReference>
<dbReference type="EMBL" id="JACBYR010000001">
    <property type="protein sequence ID" value="NYE83041.1"/>
    <property type="molecule type" value="Genomic_DNA"/>
</dbReference>
<keyword evidence="3" id="KW-0963">Cytoplasm</keyword>
<dbReference type="SUPFAM" id="SSF81273">
    <property type="entry name" value="H-NS histone-like proteins"/>
    <property type="match status" value="1"/>
</dbReference>
<sequence length="120" mass="13215">MPKETYLALQAQIKRLQDKAESVRVKQRQPVIASIVRSMHDYSITLDELKNAIAKGVPTTRKSPGRPAAAKGAAKPARQVAPKYRHPDTGDTWTGRGKPPRWLVAAEASGAERDSFLIKD</sequence>
<feature type="compositionally biased region" description="Low complexity" evidence="5">
    <location>
        <begin position="65"/>
        <end position="78"/>
    </location>
</feature>
<dbReference type="RefSeq" id="WP_179586395.1">
    <property type="nucleotide sequence ID" value="NZ_CP184479.1"/>
</dbReference>